<organism evidence="1 2">
    <name type="scientific">Artemisia annua</name>
    <name type="common">Sweet wormwood</name>
    <dbReference type="NCBI Taxonomy" id="35608"/>
    <lineage>
        <taxon>Eukaryota</taxon>
        <taxon>Viridiplantae</taxon>
        <taxon>Streptophyta</taxon>
        <taxon>Embryophyta</taxon>
        <taxon>Tracheophyta</taxon>
        <taxon>Spermatophyta</taxon>
        <taxon>Magnoliopsida</taxon>
        <taxon>eudicotyledons</taxon>
        <taxon>Gunneridae</taxon>
        <taxon>Pentapetalae</taxon>
        <taxon>asterids</taxon>
        <taxon>campanulids</taxon>
        <taxon>Asterales</taxon>
        <taxon>Asteraceae</taxon>
        <taxon>Asteroideae</taxon>
        <taxon>Anthemideae</taxon>
        <taxon>Artemisiinae</taxon>
        <taxon>Artemisia</taxon>
    </lineage>
</organism>
<dbReference type="GO" id="GO:0097157">
    <property type="term" value="F:pre-mRNA intronic binding"/>
    <property type="evidence" value="ECO:0007669"/>
    <property type="project" value="TreeGrafter"/>
</dbReference>
<sequence length="108" mass="12316">MVVQAEARLEEYAASPYEQSAFSSKTNWRSETGYTYIMPKNILKKFICIADIRTQISGYLYGASRPNNPQVKELCCIAMLPQWAGTHQQVHLPSALPKYDLLNDLELF</sequence>
<dbReference type="GO" id="GO:0000244">
    <property type="term" value="P:spliceosomal tri-snRNP complex assembly"/>
    <property type="evidence" value="ECO:0007669"/>
    <property type="project" value="TreeGrafter"/>
</dbReference>
<name>A0A2U1LCW4_ARTAN</name>
<reference evidence="1 2" key="1">
    <citation type="journal article" date="2018" name="Mol. Plant">
        <title>The genome of Artemisia annua provides insight into the evolution of Asteraceae family and artemisinin biosynthesis.</title>
        <authorList>
            <person name="Shen Q."/>
            <person name="Zhang L."/>
            <person name="Liao Z."/>
            <person name="Wang S."/>
            <person name="Yan T."/>
            <person name="Shi P."/>
            <person name="Liu M."/>
            <person name="Fu X."/>
            <person name="Pan Q."/>
            <person name="Wang Y."/>
            <person name="Lv Z."/>
            <person name="Lu X."/>
            <person name="Zhang F."/>
            <person name="Jiang W."/>
            <person name="Ma Y."/>
            <person name="Chen M."/>
            <person name="Hao X."/>
            <person name="Li L."/>
            <person name="Tang Y."/>
            <person name="Lv G."/>
            <person name="Zhou Y."/>
            <person name="Sun X."/>
            <person name="Brodelius P.E."/>
            <person name="Rose J.K.C."/>
            <person name="Tang K."/>
        </authorList>
    </citation>
    <scope>NUCLEOTIDE SEQUENCE [LARGE SCALE GENOMIC DNA]</scope>
    <source>
        <strain evidence="2">cv. Huhao1</strain>
        <tissue evidence="1">Leaf</tissue>
    </source>
</reference>
<keyword evidence="2" id="KW-1185">Reference proteome</keyword>
<dbReference type="STRING" id="35608.A0A2U1LCW4"/>
<evidence type="ECO:0000313" key="1">
    <source>
        <dbReference type="EMBL" id="PWA46824.1"/>
    </source>
</evidence>
<dbReference type="GO" id="GO:0017070">
    <property type="term" value="F:U6 snRNA binding"/>
    <property type="evidence" value="ECO:0007669"/>
    <property type="project" value="TreeGrafter"/>
</dbReference>
<gene>
    <name evidence="1" type="ORF">CTI12_AA505020</name>
</gene>
<proteinExistence type="predicted"/>
<evidence type="ECO:0000313" key="2">
    <source>
        <dbReference type="Proteomes" id="UP000245207"/>
    </source>
</evidence>
<dbReference type="PANTHER" id="PTHR11140:SF0">
    <property type="entry name" value="PRE-MRNA-PROCESSING-SPLICING FACTOR 8"/>
    <property type="match status" value="1"/>
</dbReference>
<dbReference type="GO" id="GO:0030620">
    <property type="term" value="F:U2 snRNA binding"/>
    <property type="evidence" value="ECO:0007669"/>
    <property type="project" value="TreeGrafter"/>
</dbReference>
<accession>A0A2U1LCW4</accession>
<dbReference type="Gene3D" id="3.40.140.10">
    <property type="entry name" value="Cytidine Deaminase, domain 2"/>
    <property type="match status" value="1"/>
</dbReference>
<dbReference type="GO" id="GO:0030619">
    <property type="term" value="F:U1 snRNA binding"/>
    <property type="evidence" value="ECO:0007669"/>
    <property type="project" value="TreeGrafter"/>
</dbReference>
<dbReference type="OrthoDB" id="1666395at2759"/>
<dbReference type="GO" id="GO:0071013">
    <property type="term" value="C:catalytic step 2 spliceosome"/>
    <property type="evidence" value="ECO:0007669"/>
    <property type="project" value="TreeGrafter"/>
</dbReference>
<comment type="caution">
    <text evidence="1">The sequence shown here is derived from an EMBL/GenBank/DDBJ whole genome shotgun (WGS) entry which is preliminary data.</text>
</comment>
<dbReference type="EMBL" id="PKPP01010090">
    <property type="protein sequence ID" value="PWA46824.1"/>
    <property type="molecule type" value="Genomic_DNA"/>
</dbReference>
<dbReference type="Proteomes" id="UP000245207">
    <property type="component" value="Unassembled WGS sequence"/>
</dbReference>
<dbReference type="GO" id="GO:0005682">
    <property type="term" value="C:U5 snRNP"/>
    <property type="evidence" value="ECO:0007669"/>
    <property type="project" value="TreeGrafter"/>
</dbReference>
<dbReference type="InterPro" id="IPR027652">
    <property type="entry name" value="PRP8"/>
</dbReference>
<dbReference type="PANTHER" id="PTHR11140">
    <property type="entry name" value="PRE-MRNA SPLICING FACTOR PRP8"/>
    <property type="match status" value="1"/>
</dbReference>
<protein>
    <submittedName>
        <fullName evidence="1">Pre-mRNA-processing-splicing factor 8</fullName>
    </submittedName>
</protein>
<dbReference type="GO" id="GO:0030623">
    <property type="term" value="F:U5 snRNA binding"/>
    <property type="evidence" value="ECO:0007669"/>
    <property type="project" value="TreeGrafter"/>
</dbReference>
<dbReference type="AlphaFoldDB" id="A0A2U1LCW4"/>